<protein>
    <submittedName>
        <fullName evidence="1">Uncharacterized protein</fullName>
    </submittedName>
</protein>
<accession>A0ACC2NV10</accession>
<evidence type="ECO:0000313" key="2">
    <source>
        <dbReference type="Proteomes" id="UP001239111"/>
    </source>
</evidence>
<dbReference type="EMBL" id="CM056742">
    <property type="protein sequence ID" value="KAJ8674703.1"/>
    <property type="molecule type" value="Genomic_DNA"/>
</dbReference>
<proteinExistence type="predicted"/>
<name>A0ACC2NV10_9HYME</name>
<comment type="caution">
    <text evidence="1">The sequence shown here is derived from an EMBL/GenBank/DDBJ whole genome shotgun (WGS) entry which is preliminary data.</text>
</comment>
<evidence type="ECO:0000313" key="1">
    <source>
        <dbReference type="EMBL" id="KAJ8674703.1"/>
    </source>
</evidence>
<gene>
    <name evidence="1" type="ORF">QAD02_010489</name>
</gene>
<reference evidence="1" key="1">
    <citation type="submission" date="2023-04" db="EMBL/GenBank/DDBJ databases">
        <title>A chromosome-level genome assembly of the parasitoid wasp Eretmocerus hayati.</title>
        <authorList>
            <person name="Zhong Y."/>
            <person name="Liu S."/>
            <person name="Liu Y."/>
        </authorList>
    </citation>
    <scope>NUCLEOTIDE SEQUENCE</scope>
    <source>
        <strain evidence="1">ZJU_SS_LIU_2023</strain>
    </source>
</reference>
<keyword evidence="2" id="KW-1185">Reference proteome</keyword>
<dbReference type="Proteomes" id="UP001239111">
    <property type="component" value="Chromosome 2"/>
</dbReference>
<sequence>MAVVETNDVHQATSQKAMDNFESYYCRVPILLLKLAGAHPLQSTLTKRICVFIYVTVNVSVNIPMYAEVFVRSSDRWKSISDEEEKKILAAFVNIARLMGLILTAYMLFNCGMMIPALLFSTMIFDHYRGDENVSYTFPLLMSDYVYIDAEEHFWVTWVHFIVAYTTEMILLASFVGIYVIFISEICGLFDIVCYRLSNHVKCQKTIRNRSKTKQLDNQRSGLEQVVILHDEVLQYCALVEDAFNSMLMFVEASLAFCISLSYVYLAYGVEAEHIKRYFDVVIVVGLNVALFCVNWVGQEVIDYSGKVFDSA</sequence>
<organism evidence="1 2">
    <name type="scientific">Eretmocerus hayati</name>
    <dbReference type="NCBI Taxonomy" id="131215"/>
    <lineage>
        <taxon>Eukaryota</taxon>
        <taxon>Metazoa</taxon>
        <taxon>Ecdysozoa</taxon>
        <taxon>Arthropoda</taxon>
        <taxon>Hexapoda</taxon>
        <taxon>Insecta</taxon>
        <taxon>Pterygota</taxon>
        <taxon>Neoptera</taxon>
        <taxon>Endopterygota</taxon>
        <taxon>Hymenoptera</taxon>
        <taxon>Apocrita</taxon>
        <taxon>Proctotrupomorpha</taxon>
        <taxon>Chalcidoidea</taxon>
        <taxon>Aphelinidae</taxon>
        <taxon>Aphelininae</taxon>
        <taxon>Eretmocerus</taxon>
    </lineage>
</organism>